<dbReference type="RefSeq" id="XP_049140831.1">
    <property type="nucleotide sequence ID" value="XM_049283688.1"/>
</dbReference>
<dbReference type="EMBL" id="CP019474">
    <property type="protein sequence ID" value="UQC79198.1"/>
    <property type="molecule type" value="Genomic_DNA"/>
</dbReference>
<evidence type="ECO:0000313" key="3">
    <source>
        <dbReference type="Proteomes" id="UP000830671"/>
    </source>
</evidence>
<dbReference type="GeneID" id="73338698"/>
<evidence type="ECO:0000313" key="2">
    <source>
        <dbReference type="EMBL" id="UQC79198.1"/>
    </source>
</evidence>
<accession>A0A9Q8SL34</accession>
<dbReference type="KEGG" id="clup:CLUP02_04677"/>
<evidence type="ECO:0000256" key="1">
    <source>
        <dbReference type="SAM" id="MobiDB-lite"/>
    </source>
</evidence>
<proteinExistence type="predicted"/>
<dbReference type="Proteomes" id="UP000830671">
    <property type="component" value="Chromosome 2"/>
</dbReference>
<sequence length="204" mass="23156">MSIEPERRKKELMRERVIYFFKTRTYFSTCRRLLLSQFSLNFLDCVRKGIVCFCSSPCLFPNRCRIRTFSLSSSPQRVPHASLLTCVAAHLLLMVSVGDRKRLLSPKAKTWDSTLDFGGINTYSYIPLSYLGHATTLSIHLPPPRQINDDLHRPLRPSPQPHLNHTSQSSSSPPPWNNLHKNCVVANGASLATCAKASKRYPRT</sequence>
<feature type="region of interest" description="Disordered" evidence="1">
    <location>
        <begin position="146"/>
        <end position="179"/>
    </location>
</feature>
<keyword evidence="3" id="KW-1185">Reference proteome</keyword>
<dbReference type="AlphaFoldDB" id="A0A9Q8SL34"/>
<protein>
    <submittedName>
        <fullName evidence="2">Uncharacterized protein</fullName>
    </submittedName>
</protein>
<organism evidence="2 3">
    <name type="scientific">Colletotrichum lupini</name>
    <dbReference type="NCBI Taxonomy" id="145971"/>
    <lineage>
        <taxon>Eukaryota</taxon>
        <taxon>Fungi</taxon>
        <taxon>Dikarya</taxon>
        <taxon>Ascomycota</taxon>
        <taxon>Pezizomycotina</taxon>
        <taxon>Sordariomycetes</taxon>
        <taxon>Hypocreomycetidae</taxon>
        <taxon>Glomerellales</taxon>
        <taxon>Glomerellaceae</taxon>
        <taxon>Colletotrichum</taxon>
        <taxon>Colletotrichum acutatum species complex</taxon>
    </lineage>
</organism>
<reference evidence="2" key="1">
    <citation type="journal article" date="2021" name="Mol. Plant Microbe Interact.">
        <title>Complete Genome Sequence of the Plant-Pathogenic Fungus Colletotrichum lupini.</title>
        <authorList>
            <person name="Baroncelli R."/>
            <person name="Pensec F."/>
            <person name="Da Lio D."/>
            <person name="Boufleur T."/>
            <person name="Vicente I."/>
            <person name="Sarrocco S."/>
            <person name="Picot A."/>
            <person name="Baraldi E."/>
            <person name="Sukno S."/>
            <person name="Thon M."/>
            <person name="Le Floch G."/>
        </authorList>
    </citation>
    <scope>NUCLEOTIDE SEQUENCE</scope>
    <source>
        <strain evidence="2">IMI 504893</strain>
    </source>
</reference>
<gene>
    <name evidence="2" type="ORF">CLUP02_04677</name>
</gene>
<name>A0A9Q8SL34_9PEZI</name>